<reference evidence="2" key="1">
    <citation type="submission" date="2013-07" db="EMBL/GenBank/DDBJ databases">
        <title>The Genome Sequence of Cryptococcus dejecticola CBS10117.</title>
        <authorList>
            <consortium name="The Broad Institute Genome Sequencing Platform"/>
            <person name="Cuomo C."/>
            <person name="Litvintseva A."/>
            <person name="Chen Y."/>
            <person name="Heitman J."/>
            <person name="Sun S."/>
            <person name="Springer D."/>
            <person name="Dromer F."/>
            <person name="Young S.K."/>
            <person name="Zeng Q."/>
            <person name="Gargeya S."/>
            <person name="Fitzgerald M."/>
            <person name="Abouelleil A."/>
            <person name="Alvarado L."/>
            <person name="Berlin A.M."/>
            <person name="Chapman S.B."/>
            <person name="Dewar J."/>
            <person name="Goldberg J."/>
            <person name="Griggs A."/>
            <person name="Gujja S."/>
            <person name="Hansen M."/>
            <person name="Howarth C."/>
            <person name="Imamovic A."/>
            <person name="Larimer J."/>
            <person name="McCowan C."/>
            <person name="Murphy C."/>
            <person name="Pearson M."/>
            <person name="Priest M."/>
            <person name="Roberts A."/>
            <person name="Saif S."/>
            <person name="Shea T."/>
            <person name="Sykes S."/>
            <person name="Wortman J."/>
            <person name="Nusbaum C."/>
            <person name="Birren B."/>
        </authorList>
    </citation>
    <scope>NUCLEOTIDE SEQUENCE [LARGE SCALE GENOMIC DNA]</scope>
    <source>
        <strain evidence="2">CBS 10117</strain>
    </source>
</reference>
<keyword evidence="4" id="KW-1185">Reference proteome</keyword>
<organism evidence="2">
    <name type="scientific">Kwoniella dejecticola CBS 10117</name>
    <dbReference type="NCBI Taxonomy" id="1296121"/>
    <lineage>
        <taxon>Eukaryota</taxon>
        <taxon>Fungi</taxon>
        <taxon>Dikarya</taxon>
        <taxon>Basidiomycota</taxon>
        <taxon>Agaricomycotina</taxon>
        <taxon>Tremellomycetes</taxon>
        <taxon>Tremellales</taxon>
        <taxon>Cryptococcaceae</taxon>
        <taxon>Kwoniella</taxon>
    </lineage>
</organism>
<proteinExistence type="predicted"/>
<dbReference type="Proteomes" id="UP000078595">
    <property type="component" value="Chromosome 10"/>
</dbReference>
<sequence>MTEATRTGGDKFTFAYYNASRASRTVSYTIESRLEDGDELRMTIYFPKDYTGRDIDTRLNLVLTKPTEATDKKQWEHDTLRSGGSGIRSEQPITLDDAIKQHVSPVLGCREQVRKDVYMALDNLCYSNEKYGFYPDNA</sequence>
<accession>A0A1A5ZV78</accession>
<evidence type="ECO:0000313" key="3">
    <source>
        <dbReference type="EMBL" id="WWC64997.1"/>
    </source>
</evidence>
<feature type="region of interest" description="Disordered" evidence="1">
    <location>
        <begin position="72"/>
        <end position="91"/>
    </location>
</feature>
<evidence type="ECO:0000313" key="4">
    <source>
        <dbReference type="Proteomes" id="UP000078595"/>
    </source>
</evidence>
<gene>
    <name evidence="2" type="ORF">I303_07622</name>
    <name evidence="3" type="ORF">I303_107611</name>
</gene>
<dbReference type="GeneID" id="28971321"/>
<evidence type="ECO:0000256" key="1">
    <source>
        <dbReference type="SAM" id="MobiDB-lite"/>
    </source>
</evidence>
<dbReference type="EMBL" id="CP144539">
    <property type="protein sequence ID" value="WWC64997.1"/>
    <property type="molecule type" value="Genomic_DNA"/>
</dbReference>
<dbReference type="EMBL" id="KI894036">
    <property type="protein sequence ID" value="OBR81712.1"/>
    <property type="molecule type" value="Genomic_DNA"/>
</dbReference>
<protein>
    <submittedName>
        <fullName evidence="2">Uncharacterized protein</fullName>
    </submittedName>
</protein>
<reference evidence="3" key="3">
    <citation type="submission" date="2024-02" db="EMBL/GenBank/DDBJ databases">
        <title>Comparative genomics of Cryptococcus and Kwoniella reveals pathogenesis evolution and contrasting modes of karyotype evolution via chromosome fusion or intercentromeric recombination.</title>
        <authorList>
            <person name="Coelho M.A."/>
            <person name="David-Palma M."/>
            <person name="Shea T."/>
            <person name="Bowers K."/>
            <person name="McGinley-Smith S."/>
            <person name="Mohammad A.W."/>
            <person name="Gnirke A."/>
            <person name="Yurkov A.M."/>
            <person name="Nowrousian M."/>
            <person name="Sun S."/>
            <person name="Cuomo C.A."/>
            <person name="Heitman J."/>
        </authorList>
    </citation>
    <scope>NUCLEOTIDE SEQUENCE</scope>
    <source>
        <strain evidence="3">CBS 10117</strain>
    </source>
</reference>
<name>A0A1A5ZV78_9TREE</name>
<reference evidence="3" key="2">
    <citation type="submission" date="2013-07" db="EMBL/GenBank/DDBJ databases">
        <authorList>
            <consortium name="The Broad Institute Genome Sequencing Platform"/>
            <person name="Cuomo C."/>
            <person name="Litvintseva A."/>
            <person name="Chen Y."/>
            <person name="Heitman J."/>
            <person name="Sun S."/>
            <person name="Springer D."/>
            <person name="Dromer F."/>
            <person name="Young S.K."/>
            <person name="Zeng Q."/>
            <person name="Gargeya S."/>
            <person name="Fitzgerald M."/>
            <person name="Abouelleil A."/>
            <person name="Alvarado L."/>
            <person name="Berlin A.M."/>
            <person name="Chapman S.B."/>
            <person name="Dewar J."/>
            <person name="Goldberg J."/>
            <person name="Griggs A."/>
            <person name="Gujja S."/>
            <person name="Hansen M."/>
            <person name="Howarth C."/>
            <person name="Imamovic A."/>
            <person name="Larimer J."/>
            <person name="McCowan C."/>
            <person name="Murphy C."/>
            <person name="Pearson M."/>
            <person name="Priest M."/>
            <person name="Roberts A."/>
            <person name="Saif S."/>
            <person name="Shea T."/>
            <person name="Sykes S."/>
            <person name="Wortman J."/>
            <person name="Nusbaum C."/>
            <person name="Birren B."/>
        </authorList>
    </citation>
    <scope>NUCLEOTIDE SEQUENCE</scope>
    <source>
        <strain evidence="3">CBS 10117</strain>
    </source>
</reference>
<dbReference type="RefSeq" id="XP_018259554.1">
    <property type="nucleotide sequence ID" value="XM_018410886.1"/>
</dbReference>
<evidence type="ECO:0000313" key="2">
    <source>
        <dbReference type="EMBL" id="OBR81712.1"/>
    </source>
</evidence>
<dbReference type="AlphaFoldDB" id="A0A1A5ZV78"/>
<dbReference type="VEuPathDB" id="FungiDB:I303_07622"/>
<dbReference type="KEGG" id="kdj:28971321"/>